<evidence type="ECO:0000256" key="1">
    <source>
        <dbReference type="ARBA" id="ARBA00004897"/>
    </source>
</evidence>
<evidence type="ECO:0000256" key="8">
    <source>
        <dbReference type="ARBA" id="ARBA00047778"/>
    </source>
</evidence>
<dbReference type="PANTHER" id="PTHR43440:SF1">
    <property type="entry name" value="UREASE"/>
    <property type="match status" value="1"/>
</dbReference>
<comment type="cofactor">
    <cofactor evidence="10">
        <name>Ni cation</name>
        <dbReference type="ChEBI" id="CHEBI:25516"/>
    </cofactor>
    <text evidence="10">Binds 2 nickel ions per subunit.</text>
</comment>
<evidence type="ECO:0000256" key="6">
    <source>
        <dbReference type="ARBA" id="ARBA00022801"/>
    </source>
</evidence>
<feature type="binding site" evidence="10">
    <location>
        <position position="1062"/>
    </location>
    <ligand>
        <name>Ni(2+)</name>
        <dbReference type="ChEBI" id="CHEBI:49786"/>
        <label>2</label>
    </ligand>
</feature>
<evidence type="ECO:0000256" key="2">
    <source>
        <dbReference type="ARBA" id="ARBA00012934"/>
    </source>
</evidence>
<dbReference type="GO" id="GO:0009039">
    <property type="term" value="F:urease activity"/>
    <property type="evidence" value="ECO:0007669"/>
    <property type="project" value="UniProtKB-EC"/>
</dbReference>
<dbReference type="Gene3D" id="2.10.150.10">
    <property type="entry name" value="Urease, beta subunit"/>
    <property type="match status" value="1"/>
</dbReference>
<feature type="region of interest" description="Disordered" evidence="14">
    <location>
        <begin position="44"/>
        <end position="73"/>
    </location>
</feature>
<organism evidence="17 18">
    <name type="scientific">Achaetomium macrosporum</name>
    <dbReference type="NCBI Taxonomy" id="79813"/>
    <lineage>
        <taxon>Eukaryota</taxon>
        <taxon>Fungi</taxon>
        <taxon>Dikarya</taxon>
        <taxon>Ascomycota</taxon>
        <taxon>Pezizomycotina</taxon>
        <taxon>Sordariomycetes</taxon>
        <taxon>Sordariomycetidae</taxon>
        <taxon>Sordariales</taxon>
        <taxon>Chaetomiaceae</taxon>
        <taxon>Achaetomium</taxon>
    </lineage>
</organism>
<dbReference type="SUPFAM" id="SSF51338">
    <property type="entry name" value="Composite domain of metallo-dependent hydrolases"/>
    <property type="match status" value="1"/>
</dbReference>
<feature type="transmembrane region" description="Helical" evidence="15">
    <location>
        <begin position="191"/>
        <end position="211"/>
    </location>
</feature>
<dbReference type="Pfam" id="PF01979">
    <property type="entry name" value="Amidohydro_1"/>
    <property type="match status" value="1"/>
</dbReference>
<keyword evidence="15" id="KW-1133">Transmembrane helix</keyword>
<dbReference type="InterPro" id="IPR002026">
    <property type="entry name" value="Urease_gamma/gamma-beta_su"/>
</dbReference>
<feature type="binding site" evidence="10">
    <location>
        <position position="952"/>
    </location>
    <ligand>
        <name>Ni(2+)</name>
        <dbReference type="ChEBI" id="CHEBI:49786"/>
        <label>1</label>
    </ligand>
</feature>
<dbReference type="GO" id="GO:0035550">
    <property type="term" value="C:urease complex"/>
    <property type="evidence" value="ECO:0007669"/>
    <property type="project" value="InterPro"/>
</dbReference>
<dbReference type="Gene3D" id="3.20.20.140">
    <property type="entry name" value="Metal-dependent hydrolases"/>
    <property type="match status" value="1"/>
</dbReference>
<dbReference type="SUPFAM" id="SSF54111">
    <property type="entry name" value="Urease, gamma-subunit"/>
    <property type="match status" value="1"/>
</dbReference>
<feature type="region of interest" description="Disordered" evidence="14">
    <location>
        <begin position="92"/>
        <end position="152"/>
    </location>
</feature>
<dbReference type="EC" id="3.5.1.5" evidence="2"/>
<evidence type="ECO:0000313" key="17">
    <source>
        <dbReference type="EMBL" id="KAK4239894.1"/>
    </source>
</evidence>
<dbReference type="PROSITE" id="PS01120">
    <property type="entry name" value="UREASE_1"/>
    <property type="match status" value="1"/>
</dbReference>
<dbReference type="InterPro" id="IPR017950">
    <property type="entry name" value="Urease_AS"/>
</dbReference>
<feature type="modified residue" description="N6-carboxylysine" evidence="9">
    <location>
        <position position="1033"/>
    </location>
</feature>
<comment type="catalytic activity">
    <reaction evidence="8">
        <text>urea + 2 H2O + H(+) = hydrogencarbonate + 2 NH4(+)</text>
        <dbReference type="Rhea" id="RHEA:20557"/>
        <dbReference type="ChEBI" id="CHEBI:15377"/>
        <dbReference type="ChEBI" id="CHEBI:15378"/>
        <dbReference type="ChEBI" id="CHEBI:16199"/>
        <dbReference type="ChEBI" id="CHEBI:17544"/>
        <dbReference type="ChEBI" id="CHEBI:28938"/>
        <dbReference type="EC" id="3.5.1.5"/>
    </reaction>
</comment>
<reference evidence="17" key="1">
    <citation type="journal article" date="2023" name="Mol. Phylogenet. Evol.">
        <title>Genome-scale phylogeny and comparative genomics of the fungal order Sordariales.</title>
        <authorList>
            <person name="Hensen N."/>
            <person name="Bonometti L."/>
            <person name="Westerberg I."/>
            <person name="Brannstrom I.O."/>
            <person name="Guillou S."/>
            <person name="Cros-Aarteil S."/>
            <person name="Calhoun S."/>
            <person name="Haridas S."/>
            <person name="Kuo A."/>
            <person name="Mondo S."/>
            <person name="Pangilinan J."/>
            <person name="Riley R."/>
            <person name="LaButti K."/>
            <person name="Andreopoulos B."/>
            <person name="Lipzen A."/>
            <person name="Chen C."/>
            <person name="Yan M."/>
            <person name="Daum C."/>
            <person name="Ng V."/>
            <person name="Clum A."/>
            <person name="Steindorff A."/>
            <person name="Ohm R.A."/>
            <person name="Martin F."/>
            <person name="Silar P."/>
            <person name="Natvig D.O."/>
            <person name="Lalanne C."/>
            <person name="Gautier V."/>
            <person name="Ament-Velasquez S.L."/>
            <person name="Kruys A."/>
            <person name="Hutchinson M.I."/>
            <person name="Powell A.J."/>
            <person name="Barry K."/>
            <person name="Miller A.N."/>
            <person name="Grigoriev I.V."/>
            <person name="Debuchy R."/>
            <person name="Gladieux P."/>
            <person name="Hiltunen Thoren M."/>
            <person name="Johannesson H."/>
        </authorList>
    </citation>
    <scope>NUCLEOTIDE SEQUENCE</scope>
    <source>
        <strain evidence="17">CBS 532.94</strain>
    </source>
</reference>
<feature type="compositionally biased region" description="Polar residues" evidence="14">
    <location>
        <begin position="143"/>
        <end position="152"/>
    </location>
</feature>
<feature type="active site" description="Proton donor" evidence="11 12">
    <location>
        <position position="1136"/>
    </location>
</feature>
<evidence type="ECO:0000256" key="5">
    <source>
        <dbReference type="ARBA" id="ARBA00022723"/>
    </source>
</evidence>
<feature type="compositionally biased region" description="Basic and acidic residues" evidence="14">
    <location>
        <begin position="105"/>
        <end position="116"/>
    </location>
</feature>
<dbReference type="InterPro" id="IPR029754">
    <property type="entry name" value="Urease_Ni-bd"/>
</dbReference>
<comment type="caution">
    <text evidence="17">The sequence shown here is derived from an EMBL/GenBank/DDBJ whole genome shotgun (WGS) entry which is preliminary data.</text>
</comment>
<dbReference type="InterPro" id="IPR011059">
    <property type="entry name" value="Metal-dep_hydrolase_composite"/>
</dbReference>
<sequence length="1381" mass="150791">MVITRSSTKRDFQPESSWRVVEGGENDSFDTSILHDDEEFMISEGSDPSQVTGSQPFSIGGSQPWSIGASQDDSIENFLSKAEDDEQVLLRSPFRPSVPKSVRQSSRDVARHRSPEPPEFYMPKVDVESPRRRPSTRSTTTRADNSQTPYVDEQTSFGDRMLASLAGASLDALFWVVRLVGLAFRYAQKPLAVLLSLYVAFGGIIVLQNLATKSFYTALTPICRIPGVSWLDLPFCPDYSPAAADGDERKPGVRFDSLMDVQEQLGRVVEKSAHGVPLSIEMKRTEASIRDLRILVRYSTLQGKDELLLELDGFVETVGTVSRDLQKFNARVGSAIDWVISMNRWTSRHLDTLDSGGGEHHEGGLVGAWISRVFSPFQPVVFTERQLVDTYIEHTTLVSDKIAKLIDQAELVLAKLSKAGEHTEAIYDFVARTQTSVRVRKDEILSTLWALVGGSRSQIANLNRQLSLLKHVDTQRSDAIRQLSELIGDLEKIQAALGDLRERVAEPGLARAQVAVPLSVHVDTINRGVERLEEARSRFREIENDRIQEIDKITISQLGFLAQRRLARGVRLNHVEATALIASTLQELIRDGHHTVADLMSLGATILGRRHVLPEVCATLHEVQVEGTFPSGTFLVTVQNPIATDDGDLARALYGSFLPVPENADELFPLPQAEEYAPERQPGAVICVRQGVIRLNEGRRRIRLKVTNRGDRPVQVGSHYHFIEVNPLLEFDRLRAYGFRLDVASGTSVRFEPGDTKTVTLVEIGGGRVIRGGNGIASGAVDFSKADEILERLRQAGFAHAPDPAGDSAFLTEGATLDRRTYATMFGPTTGDLVRLGKTDLWIKVEKDYTVYGDECKFGGGKSLRDGMGQATGRTDAETLDLVVTNALVVDWTGIYKADIGVKEGFIVGIGKAGNPDAMDGVTPGMIVGSCTDVIAGEGKILTAGGIDSHIHYICPQQADESIATGITTMLGGGTGPSAGTTATTCTPGAYYTREMLRALDHLPVNIGVTGKGNDNDPRGLRDMIEAGACGLKLHEDWGSTPAAIDTCLGVCDELDVQCMIHTDTLNESGFVEQTIAAMKGRTIHAYHTEGAGGGHAPDIIRIVEYANVLPSSTNPTRPFTRNTLDEHLDMLMVCHHLSKNIPEDVAFAESRIRSETIAAEDVLHDLGAISMMSSDSQAMGRCGEVILRTWHTAHKNKLQRGPLPEDEGTGADNFRVKRYVSKYTINPAIAQGMAHMIGSIEVGKLADLVLWDPAWFGSKPACVVKSGMISWAQMGDANASIPSIQPMVARPMFAALVPQMSVAFVSQASIDSGVVASYGLRKRVAPVRNCRRIGKRDMKFNDAMPSMKVDPESYVVEADGVVCDAEPILELPLAQSRFMY</sequence>
<dbReference type="InterPro" id="IPR050112">
    <property type="entry name" value="Urease_alpha_subunit"/>
</dbReference>
<evidence type="ECO:0000259" key="16">
    <source>
        <dbReference type="PROSITE" id="PS51368"/>
    </source>
</evidence>
<gene>
    <name evidence="17" type="ORF">C8A03DRAFT_42518</name>
</gene>
<dbReference type="InterPro" id="IPR006680">
    <property type="entry name" value="Amidohydro-rel"/>
</dbReference>
<evidence type="ECO:0000256" key="7">
    <source>
        <dbReference type="ARBA" id="ARBA00030395"/>
    </source>
</evidence>
<dbReference type="Pfam" id="PF00699">
    <property type="entry name" value="Urease_beta"/>
    <property type="match status" value="1"/>
</dbReference>
<evidence type="ECO:0000256" key="14">
    <source>
        <dbReference type="SAM" id="MobiDB-lite"/>
    </source>
</evidence>
<dbReference type="HAMAP" id="MF_01954">
    <property type="entry name" value="Urease_beta"/>
    <property type="match status" value="1"/>
</dbReference>
<feature type="binding site" evidence="10">
    <location>
        <position position="1088"/>
    </location>
    <ligand>
        <name>Ni(2+)</name>
        <dbReference type="ChEBI" id="CHEBI:49786"/>
        <label>2</label>
    </ligand>
</feature>
<feature type="coiled-coil region" evidence="13">
    <location>
        <begin position="483"/>
        <end position="552"/>
    </location>
</feature>
<reference evidence="17" key="2">
    <citation type="submission" date="2023-05" db="EMBL/GenBank/DDBJ databases">
        <authorList>
            <consortium name="Lawrence Berkeley National Laboratory"/>
            <person name="Steindorff A."/>
            <person name="Hensen N."/>
            <person name="Bonometti L."/>
            <person name="Westerberg I."/>
            <person name="Brannstrom I.O."/>
            <person name="Guillou S."/>
            <person name="Cros-Aarteil S."/>
            <person name="Calhoun S."/>
            <person name="Haridas S."/>
            <person name="Kuo A."/>
            <person name="Mondo S."/>
            <person name="Pangilinan J."/>
            <person name="Riley R."/>
            <person name="Labutti K."/>
            <person name="Andreopoulos B."/>
            <person name="Lipzen A."/>
            <person name="Chen C."/>
            <person name="Yanf M."/>
            <person name="Daum C."/>
            <person name="Ng V."/>
            <person name="Clum A."/>
            <person name="Ohm R."/>
            <person name="Martin F."/>
            <person name="Silar P."/>
            <person name="Natvig D."/>
            <person name="Lalanne C."/>
            <person name="Gautier V."/>
            <person name="Ament-Velasquez S.L."/>
            <person name="Kruys A."/>
            <person name="Hutchinson M.I."/>
            <person name="Powell A.J."/>
            <person name="Barry K."/>
            <person name="Miller A.N."/>
            <person name="Grigoriev I.V."/>
            <person name="Debuchy R."/>
            <person name="Gladieux P."/>
            <person name="Thoren M.H."/>
            <person name="Johannesson H."/>
        </authorList>
    </citation>
    <scope>NUCLEOTIDE SEQUENCE</scope>
    <source>
        <strain evidence="17">CBS 532.94</strain>
    </source>
</reference>
<name>A0AAN7CD81_9PEZI</name>
<dbReference type="FunFam" id="3.30.280.10:FF:000001">
    <property type="entry name" value="Urease subunit alpha"/>
    <property type="match status" value="1"/>
</dbReference>
<dbReference type="CDD" id="cd00390">
    <property type="entry name" value="Urease_gamma"/>
    <property type="match status" value="1"/>
</dbReference>
<dbReference type="InterPro" id="IPR005848">
    <property type="entry name" value="Urease_asu"/>
</dbReference>
<evidence type="ECO:0000256" key="11">
    <source>
        <dbReference type="PIRSR" id="PIRSR611612-52"/>
    </source>
</evidence>
<evidence type="ECO:0000313" key="18">
    <source>
        <dbReference type="Proteomes" id="UP001303760"/>
    </source>
</evidence>
<feature type="binding site" evidence="10">
    <location>
        <position position="1176"/>
    </location>
    <ligand>
        <name>Ni(2+)</name>
        <dbReference type="ChEBI" id="CHEBI:49786"/>
        <label>1</label>
    </ligand>
</feature>
<dbReference type="NCBIfam" id="NF009686">
    <property type="entry name" value="PRK13207.1"/>
    <property type="match status" value="1"/>
</dbReference>
<evidence type="ECO:0000256" key="3">
    <source>
        <dbReference type="ARBA" id="ARBA00013883"/>
    </source>
</evidence>
<dbReference type="NCBIfam" id="NF009671">
    <property type="entry name" value="PRK13192.1"/>
    <property type="match status" value="1"/>
</dbReference>
<feature type="binding site" description="via carbamate group" evidence="10">
    <location>
        <position position="1033"/>
    </location>
    <ligand>
        <name>Ni(2+)</name>
        <dbReference type="ChEBI" id="CHEBI:49786"/>
        <label>2</label>
    </ligand>
</feature>
<dbReference type="CDD" id="cd00407">
    <property type="entry name" value="Urease_beta"/>
    <property type="match status" value="1"/>
</dbReference>
<keyword evidence="13" id="KW-0175">Coiled coil</keyword>
<keyword evidence="18" id="KW-1185">Reference proteome</keyword>
<dbReference type="NCBIfam" id="TIGR00192">
    <property type="entry name" value="urease_beta"/>
    <property type="match status" value="1"/>
</dbReference>
<dbReference type="Pfam" id="PF00547">
    <property type="entry name" value="Urease_gamma"/>
    <property type="match status" value="1"/>
</dbReference>
<dbReference type="InterPro" id="IPR002019">
    <property type="entry name" value="Urease_beta-like"/>
</dbReference>
<dbReference type="PROSITE" id="PS51368">
    <property type="entry name" value="UREASE_3"/>
    <property type="match status" value="1"/>
</dbReference>
<evidence type="ECO:0000256" key="9">
    <source>
        <dbReference type="PIRSR" id="PIRSR611612-50"/>
    </source>
</evidence>
<feature type="domain" description="Urease" evidence="16">
    <location>
        <begin position="945"/>
        <end position="1381"/>
    </location>
</feature>
<feature type="binding site" evidence="12">
    <location>
        <position position="1035"/>
    </location>
    <ligand>
        <name>substrate</name>
    </ligand>
</feature>
<dbReference type="PANTHER" id="PTHR43440">
    <property type="entry name" value="UREASE"/>
    <property type="match status" value="1"/>
</dbReference>
<dbReference type="Gene3D" id="2.30.40.10">
    <property type="entry name" value="Urease, subunit C, domain 1"/>
    <property type="match status" value="1"/>
</dbReference>
<evidence type="ECO:0000256" key="12">
    <source>
        <dbReference type="PROSITE-ProRule" id="PRU00700"/>
    </source>
</evidence>
<evidence type="ECO:0000256" key="10">
    <source>
        <dbReference type="PIRSR" id="PIRSR611612-51"/>
    </source>
</evidence>
<protein>
    <recommendedName>
        <fullName evidence="3">Urease</fullName>
        <ecNumber evidence="2">3.5.1.5</ecNumber>
    </recommendedName>
    <alternativeName>
        <fullName evidence="7">Urea amidohydrolase</fullName>
    </alternativeName>
</protein>
<dbReference type="NCBIfam" id="TIGR00193">
    <property type="entry name" value="urease_gam"/>
    <property type="match status" value="1"/>
</dbReference>
<dbReference type="InterPro" id="IPR036463">
    <property type="entry name" value="Urease_gamma_sf"/>
</dbReference>
<comment type="pathway">
    <text evidence="1">Nitrogen metabolism; urea degradation; CO(2) and NH(3) from urea (urease route): step 1/1.</text>
</comment>
<feature type="binding site" evidence="10">
    <location>
        <position position="950"/>
    </location>
    <ligand>
        <name>Ni(2+)</name>
        <dbReference type="ChEBI" id="CHEBI:49786"/>
        <label>1</label>
    </ligand>
</feature>
<dbReference type="CDD" id="cd00375">
    <property type="entry name" value="Urease_alpha"/>
    <property type="match status" value="1"/>
</dbReference>
<dbReference type="Gene3D" id="3.30.280.10">
    <property type="entry name" value="Urease, gamma-like subunit"/>
    <property type="match status" value="1"/>
</dbReference>
<keyword evidence="6 12" id="KW-0378">Hydrolase</keyword>
<dbReference type="SUPFAM" id="SSF51278">
    <property type="entry name" value="Urease, beta-subunit"/>
    <property type="match status" value="1"/>
</dbReference>
<accession>A0AAN7CD81</accession>
<evidence type="ECO:0000256" key="4">
    <source>
        <dbReference type="ARBA" id="ARBA00022596"/>
    </source>
</evidence>
<feature type="region of interest" description="Disordered" evidence="14">
    <location>
        <begin position="1"/>
        <end position="31"/>
    </location>
</feature>
<dbReference type="PRINTS" id="PR01752">
    <property type="entry name" value="UREASE"/>
</dbReference>
<comment type="PTM">
    <text evidence="9">Carbamylation allows a single lysine to coordinate two nickel ions.</text>
</comment>
<dbReference type="InterPro" id="IPR011612">
    <property type="entry name" value="Urease_alpha_N_dom"/>
</dbReference>
<feature type="compositionally biased region" description="Polar residues" evidence="14">
    <location>
        <begin position="46"/>
        <end position="72"/>
    </location>
</feature>
<dbReference type="InterPro" id="IPR032466">
    <property type="entry name" value="Metal_Hydrolase"/>
</dbReference>
<keyword evidence="5 10" id="KW-0479">Metal-binding</keyword>
<dbReference type="NCBIfam" id="TIGR01792">
    <property type="entry name" value="urease_alph"/>
    <property type="match status" value="1"/>
</dbReference>
<keyword evidence="4 10" id="KW-0533">Nickel</keyword>
<dbReference type="SUPFAM" id="SSF51556">
    <property type="entry name" value="Metallo-dependent hydrolases"/>
    <property type="match status" value="1"/>
</dbReference>
<dbReference type="InterPro" id="IPR036461">
    <property type="entry name" value="Urease_betasu_sf"/>
</dbReference>
<proteinExistence type="inferred from homology"/>
<dbReference type="HAMAP" id="MF_01953">
    <property type="entry name" value="Urease_alpha"/>
    <property type="match status" value="1"/>
</dbReference>
<evidence type="ECO:0000256" key="13">
    <source>
        <dbReference type="SAM" id="Coils"/>
    </source>
</evidence>
<dbReference type="PROSITE" id="PS00145">
    <property type="entry name" value="UREASE_2"/>
    <property type="match status" value="1"/>
</dbReference>
<evidence type="ECO:0000256" key="15">
    <source>
        <dbReference type="SAM" id="Phobius"/>
    </source>
</evidence>
<dbReference type="InterPro" id="IPR017951">
    <property type="entry name" value="Urease_asu_c"/>
</dbReference>
<dbReference type="GO" id="GO:0043419">
    <property type="term" value="P:urea catabolic process"/>
    <property type="evidence" value="ECO:0007669"/>
    <property type="project" value="InterPro"/>
</dbReference>
<keyword evidence="15" id="KW-0812">Transmembrane</keyword>
<dbReference type="Proteomes" id="UP001303760">
    <property type="component" value="Unassembled WGS sequence"/>
</dbReference>
<keyword evidence="15" id="KW-0472">Membrane</keyword>
<feature type="binding site" description="via carbamate group" evidence="10">
    <location>
        <position position="1033"/>
    </location>
    <ligand>
        <name>Ni(2+)</name>
        <dbReference type="ChEBI" id="CHEBI:49786"/>
        <label>1</label>
    </ligand>
</feature>
<dbReference type="Pfam" id="PF00449">
    <property type="entry name" value="Urease_alpha"/>
    <property type="match status" value="1"/>
</dbReference>
<dbReference type="EMBL" id="MU860052">
    <property type="protein sequence ID" value="KAK4239894.1"/>
    <property type="molecule type" value="Genomic_DNA"/>
</dbReference>
<dbReference type="GO" id="GO:0016151">
    <property type="term" value="F:nickel cation binding"/>
    <property type="evidence" value="ECO:0007669"/>
    <property type="project" value="InterPro"/>
</dbReference>